<dbReference type="GO" id="GO:0000176">
    <property type="term" value="C:nuclear exosome (RNase complex)"/>
    <property type="evidence" value="ECO:0007669"/>
    <property type="project" value="TreeGrafter"/>
</dbReference>
<dbReference type="GO" id="GO:0000467">
    <property type="term" value="P:exonucleolytic trimming to generate mature 3'-end of 5.8S rRNA from tricistronic rRNA transcript (SSU-rRNA, 5.8S rRNA, LSU-rRNA)"/>
    <property type="evidence" value="ECO:0007669"/>
    <property type="project" value="TreeGrafter"/>
</dbReference>
<dbReference type="GO" id="GO:0000177">
    <property type="term" value="C:cytoplasmic exosome (RNase complex)"/>
    <property type="evidence" value="ECO:0007669"/>
    <property type="project" value="TreeGrafter"/>
</dbReference>
<dbReference type="GO" id="GO:0005730">
    <property type="term" value="C:nucleolus"/>
    <property type="evidence" value="ECO:0007669"/>
    <property type="project" value="UniProtKB-SubCell"/>
</dbReference>
<organism evidence="11 12">
    <name type="scientific">Sphaeroforma arctica JP610</name>
    <dbReference type="NCBI Taxonomy" id="667725"/>
    <lineage>
        <taxon>Eukaryota</taxon>
        <taxon>Ichthyosporea</taxon>
        <taxon>Ichthyophonida</taxon>
        <taxon>Sphaeroforma</taxon>
    </lineage>
</organism>
<dbReference type="Gene3D" id="3.30.230.70">
    <property type="entry name" value="GHMP Kinase, N-terminal domain"/>
    <property type="match status" value="1"/>
</dbReference>
<evidence type="ECO:0000256" key="4">
    <source>
        <dbReference type="ARBA" id="ARBA00022490"/>
    </source>
</evidence>
<comment type="similarity">
    <text evidence="3">Belongs to the RNase PH family.</text>
</comment>
<reference evidence="11 12" key="1">
    <citation type="submission" date="2011-02" db="EMBL/GenBank/DDBJ databases">
        <title>The Genome Sequence of Sphaeroforma arctica JP610.</title>
        <authorList>
            <consortium name="The Broad Institute Genome Sequencing Platform"/>
            <person name="Russ C."/>
            <person name="Cuomo C."/>
            <person name="Young S.K."/>
            <person name="Zeng Q."/>
            <person name="Gargeya S."/>
            <person name="Alvarado L."/>
            <person name="Berlin A."/>
            <person name="Chapman S.B."/>
            <person name="Chen Z."/>
            <person name="Freedman E."/>
            <person name="Gellesch M."/>
            <person name="Goldberg J."/>
            <person name="Griggs A."/>
            <person name="Gujja S."/>
            <person name="Heilman E."/>
            <person name="Heiman D."/>
            <person name="Howarth C."/>
            <person name="Mehta T."/>
            <person name="Neiman D."/>
            <person name="Pearson M."/>
            <person name="Roberts A."/>
            <person name="Saif S."/>
            <person name="Shea T."/>
            <person name="Shenoy N."/>
            <person name="Sisk P."/>
            <person name="Stolte C."/>
            <person name="Sykes S."/>
            <person name="White J."/>
            <person name="Yandava C."/>
            <person name="Burger G."/>
            <person name="Gray M.W."/>
            <person name="Holland P.W.H."/>
            <person name="King N."/>
            <person name="Lang F.B.F."/>
            <person name="Roger A.J."/>
            <person name="Ruiz-Trillo I."/>
            <person name="Haas B."/>
            <person name="Nusbaum C."/>
            <person name="Birren B."/>
        </authorList>
    </citation>
    <scope>NUCLEOTIDE SEQUENCE [LARGE SCALE GENOMIC DNA]</scope>
    <source>
        <strain evidence="11 12">JP610</strain>
    </source>
</reference>
<dbReference type="InterPro" id="IPR020568">
    <property type="entry name" value="Ribosomal_Su5_D2-typ_SF"/>
</dbReference>
<evidence type="ECO:0000256" key="8">
    <source>
        <dbReference type="ARBA" id="ARBA00023242"/>
    </source>
</evidence>
<evidence type="ECO:0000313" key="11">
    <source>
        <dbReference type="EMBL" id="KNC69712.1"/>
    </source>
</evidence>
<evidence type="ECO:0000256" key="6">
    <source>
        <dbReference type="ARBA" id="ARBA00022835"/>
    </source>
</evidence>
<dbReference type="PANTHER" id="PTHR11097:SF9">
    <property type="entry name" value="EXOSOME COMPLEX COMPONENT RRP43"/>
    <property type="match status" value="1"/>
</dbReference>
<protein>
    <recommendedName>
        <fullName evidence="9">Ribosomal RNA-processing protein 43</fullName>
    </recommendedName>
</protein>
<feature type="non-terminal residue" evidence="11">
    <location>
        <position position="1"/>
    </location>
</feature>
<dbReference type="GO" id="GO:0035925">
    <property type="term" value="F:mRNA 3'-UTR AU-rich region binding"/>
    <property type="evidence" value="ECO:0007669"/>
    <property type="project" value="TreeGrafter"/>
</dbReference>
<evidence type="ECO:0000313" key="12">
    <source>
        <dbReference type="Proteomes" id="UP000054560"/>
    </source>
</evidence>
<dbReference type="OrthoDB" id="45882at2759"/>
<proteinExistence type="inferred from homology"/>
<keyword evidence="8" id="KW-0539">Nucleus</keyword>
<comment type="subcellular location">
    <subcellularLocation>
        <location evidence="1">Cytoplasm</location>
    </subcellularLocation>
    <subcellularLocation>
        <location evidence="2">Nucleus</location>
        <location evidence="2">Nucleolus</location>
    </subcellularLocation>
</comment>
<dbReference type="GO" id="GO:0071035">
    <property type="term" value="P:nuclear polyadenylation-dependent rRNA catabolic process"/>
    <property type="evidence" value="ECO:0007669"/>
    <property type="project" value="TreeGrafter"/>
</dbReference>
<evidence type="ECO:0000256" key="2">
    <source>
        <dbReference type="ARBA" id="ARBA00004604"/>
    </source>
</evidence>
<evidence type="ECO:0000259" key="10">
    <source>
        <dbReference type="Pfam" id="PF01138"/>
    </source>
</evidence>
<keyword evidence="6" id="KW-0271">Exosome</keyword>
<dbReference type="GO" id="GO:0071028">
    <property type="term" value="P:nuclear mRNA surveillance"/>
    <property type="evidence" value="ECO:0007669"/>
    <property type="project" value="TreeGrafter"/>
</dbReference>
<keyword evidence="4" id="KW-0963">Cytoplasm</keyword>
<dbReference type="eggNOG" id="KOG1613">
    <property type="taxonomic scope" value="Eukaryota"/>
</dbReference>
<evidence type="ECO:0000256" key="5">
    <source>
        <dbReference type="ARBA" id="ARBA00022552"/>
    </source>
</evidence>
<gene>
    <name evidence="11" type="ORF">SARC_17772</name>
</gene>
<dbReference type="RefSeq" id="XP_014143614.1">
    <property type="nucleotide sequence ID" value="XM_014288139.1"/>
</dbReference>
<dbReference type="InterPro" id="IPR001247">
    <property type="entry name" value="ExoRNase_PH_dom1"/>
</dbReference>
<evidence type="ECO:0000256" key="3">
    <source>
        <dbReference type="ARBA" id="ARBA00006678"/>
    </source>
</evidence>
<dbReference type="SUPFAM" id="SSF54211">
    <property type="entry name" value="Ribosomal protein S5 domain 2-like"/>
    <property type="match status" value="1"/>
</dbReference>
<dbReference type="InterPro" id="IPR027408">
    <property type="entry name" value="PNPase/RNase_PH_dom_sf"/>
</dbReference>
<dbReference type="InterPro" id="IPR050590">
    <property type="entry name" value="Exosome_comp_Rrp42_subfam"/>
</dbReference>
<dbReference type="GO" id="GO:0034475">
    <property type="term" value="P:U4 snRNA 3'-end processing"/>
    <property type="evidence" value="ECO:0007669"/>
    <property type="project" value="TreeGrafter"/>
</dbReference>
<dbReference type="STRING" id="667725.A0A0L0EZ27"/>
<keyword evidence="7" id="KW-0694">RNA-binding</keyword>
<evidence type="ECO:0000256" key="9">
    <source>
        <dbReference type="ARBA" id="ARBA00030617"/>
    </source>
</evidence>
<feature type="domain" description="Exoribonuclease phosphorolytic" evidence="10">
    <location>
        <begin position="26"/>
        <end position="68"/>
    </location>
</feature>
<keyword evidence="12" id="KW-1185">Reference proteome</keyword>
<name>A0A0L0EZ27_9EUKA</name>
<accession>A0A0L0EZ27</accession>
<dbReference type="GeneID" id="25918276"/>
<dbReference type="GO" id="GO:0016075">
    <property type="term" value="P:rRNA catabolic process"/>
    <property type="evidence" value="ECO:0007669"/>
    <property type="project" value="TreeGrafter"/>
</dbReference>
<dbReference type="EMBL" id="KQ253633">
    <property type="protein sequence ID" value="KNC69712.1"/>
    <property type="molecule type" value="Genomic_DNA"/>
</dbReference>
<dbReference type="Proteomes" id="UP000054560">
    <property type="component" value="Unassembled WGS sequence"/>
</dbReference>
<dbReference type="PANTHER" id="PTHR11097">
    <property type="entry name" value="EXOSOME COMPLEX EXONUCLEASE RIBOSOMAL RNA PROCESSING PROTEIN"/>
    <property type="match status" value="1"/>
</dbReference>
<dbReference type="GO" id="GO:0034473">
    <property type="term" value="P:U1 snRNA 3'-end processing"/>
    <property type="evidence" value="ECO:0007669"/>
    <property type="project" value="TreeGrafter"/>
</dbReference>
<feature type="non-terminal residue" evidence="11">
    <location>
        <position position="73"/>
    </location>
</feature>
<dbReference type="Pfam" id="PF01138">
    <property type="entry name" value="RNase_PH"/>
    <property type="match status" value="1"/>
</dbReference>
<sequence length="73" mass="8245">TIHPKEYYRKFFEQNVRPDGRDLLGVRDLIVLKGVNRHAHGSSIVRLGNTTVSCNVLGEFSTPLEETPKAGYF</sequence>
<dbReference type="AlphaFoldDB" id="A0A0L0EZ27"/>
<evidence type="ECO:0000256" key="7">
    <source>
        <dbReference type="ARBA" id="ARBA00022884"/>
    </source>
</evidence>
<evidence type="ECO:0000256" key="1">
    <source>
        <dbReference type="ARBA" id="ARBA00004496"/>
    </source>
</evidence>
<dbReference type="GO" id="GO:0071038">
    <property type="term" value="P:TRAMP-dependent tRNA surveillance pathway"/>
    <property type="evidence" value="ECO:0007669"/>
    <property type="project" value="TreeGrafter"/>
</dbReference>
<dbReference type="GO" id="GO:0034476">
    <property type="term" value="P:U5 snRNA 3'-end processing"/>
    <property type="evidence" value="ECO:0007669"/>
    <property type="project" value="TreeGrafter"/>
</dbReference>
<keyword evidence="5" id="KW-0698">rRNA processing</keyword>